<sequence>MDSRATEFKIVKKNLIGNVKHVFNADKSSEYTKKANTLGLDKMFFGSGANGSSSWEMVPDAVSSRKRVYINNKLHMTIELRQKQWSSQDGGLARYKFHWCGEEFVWKQYGYKDHNFKCVHLESDQTIADFNYFTWALMDVGTLKLVPNQYLQSRGLKEFLIFSCIDLLEDSLKDGATRRKERKVNDRTRHAVNNWRYNSDSDLVRSPLLAGAARA</sequence>
<name>A0A9W8DUT5_9FUNG</name>
<dbReference type="EMBL" id="JANBPT010000494">
    <property type="protein sequence ID" value="KAJ1918749.1"/>
    <property type="molecule type" value="Genomic_DNA"/>
</dbReference>
<gene>
    <name evidence="1" type="ORF">IWQ60_007416</name>
</gene>
<dbReference type="Proteomes" id="UP001150569">
    <property type="component" value="Unassembled WGS sequence"/>
</dbReference>
<comment type="caution">
    <text evidence="1">The sequence shown here is derived from an EMBL/GenBank/DDBJ whole genome shotgun (WGS) entry which is preliminary data.</text>
</comment>
<protein>
    <submittedName>
        <fullName evidence="1">Uncharacterized protein</fullName>
    </submittedName>
</protein>
<dbReference type="AlphaFoldDB" id="A0A9W8DUT5"/>
<accession>A0A9W8DUT5</accession>
<proteinExistence type="predicted"/>
<dbReference type="OrthoDB" id="5527609at2759"/>
<organism evidence="1 2">
    <name type="scientific">Tieghemiomyces parasiticus</name>
    <dbReference type="NCBI Taxonomy" id="78921"/>
    <lineage>
        <taxon>Eukaryota</taxon>
        <taxon>Fungi</taxon>
        <taxon>Fungi incertae sedis</taxon>
        <taxon>Zoopagomycota</taxon>
        <taxon>Kickxellomycotina</taxon>
        <taxon>Dimargaritomycetes</taxon>
        <taxon>Dimargaritales</taxon>
        <taxon>Dimargaritaceae</taxon>
        <taxon>Tieghemiomyces</taxon>
    </lineage>
</organism>
<evidence type="ECO:0000313" key="1">
    <source>
        <dbReference type="EMBL" id="KAJ1918749.1"/>
    </source>
</evidence>
<keyword evidence="2" id="KW-1185">Reference proteome</keyword>
<evidence type="ECO:0000313" key="2">
    <source>
        <dbReference type="Proteomes" id="UP001150569"/>
    </source>
</evidence>
<reference evidence="1" key="1">
    <citation type="submission" date="2022-07" db="EMBL/GenBank/DDBJ databases">
        <title>Phylogenomic reconstructions and comparative analyses of Kickxellomycotina fungi.</title>
        <authorList>
            <person name="Reynolds N.K."/>
            <person name="Stajich J.E."/>
            <person name="Barry K."/>
            <person name="Grigoriev I.V."/>
            <person name="Crous P."/>
            <person name="Smith M.E."/>
        </authorList>
    </citation>
    <scope>NUCLEOTIDE SEQUENCE</scope>
    <source>
        <strain evidence="1">RSA 861</strain>
    </source>
</reference>